<accession>A0ABM8GUJ3</accession>
<proteinExistence type="predicted"/>
<organism evidence="1 2">
    <name type="scientific">Frondihabitans sucicola</name>
    <dbReference type="NCBI Taxonomy" id="1268041"/>
    <lineage>
        <taxon>Bacteria</taxon>
        <taxon>Bacillati</taxon>
        <taxon>Actinomycetota</taxon>
        <taxon>Actinomycetes</taxon>
        <taxon>Micrococcales</taxon>
        <taxon>Microbacteriaceae</taxon>
        <taxon>Frondihabitans</taxon>
    </lineage>
</organism>
<protein>
    <submittedName>
        <fullName evidence="1">Uncharacterized protein</fullName>
    </submittedName>
</protein>
<dbReference type="RefSeq" id="WP_286344770.1">
    <property type="nucleotide sequence ID" value="NZ_AP027732.1"/>
</dbReference>
<evidence type="ECO:0000313" key="1">
    <source>
        <dbReference type="EMBL" id="BDZ52135.1"/>
    </source>
</evidence>
<dbReference type="Proteomes" id="UP001321486">
    <property type="component" value="Chromosome"/>
</dbReference>
<name>A0ABM8GUJ3_9MICO</name>
<sequence>MWHEHRQRVIAWLGRKAFYGSSAHPLAVRHGADVAPAVLAPWNVGVIAALLAQRRWSLPVALGMTLVTVWRVSRKLRRSDRPVRQAARLTANGVGSSLVQTTALLVRHWWPVAVVLSVFSARIRRALLVSAVVDAGIEWARLRPDLDPVRFGLARRLDDLAYGAGVWWSAAKGRSLRAVLPHITRRD</sequence>
<keyword evidence="2" id="KW-1185">Reference proteome</keyword>
<dbReference type="EMBL" id="AP027732">
    <property type="protein sequence ID" value="BDZ52135.1"/>
    <property type="molecule type" value="Genomic_DNA"/>
</dbReference>
<gene>
    <name evidence="1" type="ORF">GCM10025867_43760</name>
</gene>
<reference evidence="2" key="1">
    <citation type="journal article" date="2019" name="Int. J. Syst. Evol. Microbiol.">
        <title>The Global Catalogue of Microorganisms (GCM) 10K type strain sequencing project: providing services to taxonomists for standard genome sequencing and annotation.</title>
        <authorList>
            <consortium name="The Broad Institute Genomics Platform"/>
            <consortium name="The Broad Institute Genome Sequencing Center for Infectious Disease"/>
            <person name="Wu L."/>
            <person name="Ma J."/>
        </authorList>
    </citation>
    <scope>NUCLEOTIDE SEQUENCE [LARGE SCALE GENOMIC DNA]</scope>
    <source>
        <strain evidence="2">NBRC 108728</strain>
    </source>
</reference>
<evidence type="ECO:0000313" key="2">
    <source>
        <dbReference type="Proteomes" id="UP001321486"/>
    </source>
</evidence>